<dbReference type="SMART" id="SM00291">
    <property type="entry name" value="ZnF_ZZ"/>
    <property type="match status" value="1"/>
</dbReference>
<keyword evidence="8 9" id="KW-0539">Nucleus</keyword>
<keyword evidence="6" id="KW-0238">DNA-binding</keyword>
<dbReference type="InterPro" id="IPR017884">
    <property type="entry name" value="SANT_dom"/>
</dbReference>
<keyword evidence="18" id="KW-1185">Reference proteome</keyword>
<dbReference type="Pfam" id="PF00249">
    <property type="entry name" value="Myb_DNA-binding"/>
    <property type="match status" value="1"/>
</dbReference>
<feature type="domain" description="Myb-like" evidence="12">
    <location>
        <begin position="107"/>
        <end position="152"/>
    </location>
</feature>
<dbReference type="Gene3D" id="1.10.10.10">
    <property type="entry name" value="Winged helix-like DNA-binding domain superfamily/Winged helix DNA-binding domain"/>
    <property type="match status" value="1"/>
</dbReference>
<dbReference type="Pfam" id="PF22941">
    <property type="entry name" value="TADA2A-like_3rd"/>
    <property type="match status" value="1"/>
</dbReference>
<feature type="domain" description="SWIRM" evidence="14">
    <location>
        <begin position="468"/>
        <end position="554"/>
    </location>
</feature>
<dbReference type="GO" id="GO:0003713">
    <property type="term" value="F:transcription coactivator activity"/>
    <property type="evidence" value="ECO:0007669"/>
    <property type="project" value="InterPro"/>
</dbReference>
<feature type="domain" description="ZZ-type" evidence="13">
    <location>
        <begin position="46"/>
        <end position="102"/>
    </location>
</feature>
<dbReference type="Gene3D" id="3.30.60.90">
    <property type="match status" value="1"/>
</dbReference>
<name>A0AAD5CLT2_AMBAR</name>
<dbReference type="InterPro" id="IPR016827">
    <property type="entry name" value="Ada2/TADA2"/>
</dbReference>
<dbReference type="FunFam" id="1.10.10.60:FF:000115">
    <property type="entry name" value="Transcriptional adapter 2"/>
    <property type="match status" value="1"/>
</dbReference>
<feature type="compositionally biased region" description="Basic and acidic residues" evidence="11">
    <location>
        <begin position="193"/>
        <end position="214"/>
    </location>
</feature>
<dbReference type="AlphaFoldDB" id="A0AAD5CLT2"/>
<evidence type="ECO:0000256" key="1">
    <source>
        <dbReference type="ARBA" id="ARBA00004123"/>
    </source>
</evidence>
<evidence type="ECO:0000256" key="10">
    <source>
        <dbReference type="PROSITE-ProRule" id="PRU00228"/>
    </source>
</evidence>
<feature type="compositionally biased region" description="Basic and acidic residues" evidence="11">
    <location>
        <begin position="247"/>
        <end position="272"/>
    </location>
</feature>
<dbReference type="PANTHER" id="PTHR12374">
    <property type="entry name" value="TRANSCRIPTIONAL ADAPTOR 2 ADA2 -RELATED"/>
    <property type="match status" value="1"/>
</dbReference>
<feature type="region of interest" description="Disordered" evidence="11">
    <location>
        <begin position="183"/>
        <end position="276"/>
    </location>
</feature>
<dbReference type="SUPFAM" id="SSF57850">
    <property type="entry name" value="RING/U-box"/>
    <property type="match status" value="1"/>
</dbReference>
<evidence type="ECO:0000256" key="9">
    <source>
        <dbReference type="PIRNR" id="PIRNR025024"/>
    </source>
</evidence>
<dbReference type="InterPro" id="IPR017930">
    <property type="entry name" value="Myb_dom"/>
</dbReference>
<dbReference type="Proteomes" id="UP001206925">
    <property type="component" value="Unassembled WGS sequence"/>
</dbReference>
<dbReference type="GO" id="GO:0003682">
    <property type="term" value="F:chromatin binding"/>
    <property type="evidence" value="ECO:0007669"/>
    <property type="project" value="TreeGrafter"/>
</dbReference>
<comment type="caution">
    <text evidence="17">The sequence shown here is derived from an EMBL/GenBank/DDBJ whole genome shotgun (WGS) entry which is preliminary data.</text>
</comment>
<evidence type="ECO:0000259" key="13">
    <source>
        <dbReference type="PROSITE" id="PS50135"/>
    </source>
</evidence>
<gene>
    <name evidence="17" type="ORF">M8C21_005481</name>
</gene>
<dbReference type="PROSITE" id="PS51294">
    <property type="entry name" value="HTH_MYB"/>
    <property type="match status" value="1"/>
</dbReference>
<dbReference type="PIRSF" id="PIRSF025024">
    <property type="entry name" value="Transcriptional_adaptor_2"/>
    <property type="match status" value="1"/>
</dbReference>
<dbReference type="Gene3D" id="1.10.10.60">
    <property type="entry name" value="Homeodomain-like"/>
    <property type="match status" value="1"/>
</dbReference>
<evidence type="ECO:0000259" key="12">
    <source>
        <dbReference type="PROSITE" id="PS50090"/>
    </source>
</evidence>
<accession>A0AAD5CLT2</accession>
<dbReference type="SMART" id="SM00717">
    <property type="entry name" value="SANT"/>
    <property type="match status" value="1"/>
</dbReference>
<dbReference type="InterPro" id="IPR001005">
    <property type="entry name" value="SANT/Myb"/>
</dbReference>
<evidence type="ECO:0000256" key="6">
    <source>
        <dbReference type="ARBA" id="ARBA00023125"/>
    </source>
</evidence>
<dbReference type="GO" id="GO:0008270">
    <property type="term" value="F:zinc ion binding"/>
    <property type="evidence" value="ECO:0007669"/>
    <property type="project" value="UniProtKB-KW"/>
</dbReference>
<sequence>MGRSRAVNHSAEEDSSQSRSKRKRTTSNLENLEAANSGQGMSEGKKALYHCNYCNKDISGKIRIKCACCSDFDLCVECFSVGAEVYPHKSNHLYRVMDNLSFPLFCSDWNADEEILLLEGIEMYGLANWNEVAEHVGTKSKSQCIEHYNTIYMNSPCFPLPDMSHVMGKNREELLAMARGGEVAKGHPTGELSVKEESPFSPRIKVEDLRKDNSAGRPSSGSVGGSSLVNASSGAGKRTSSIVQSDKGGDGVKIEDAHTDRSFGEKKLRTSVDEGPSMTELSGYNFKRQEFEVEYDNDAEQLLADMEFKDTDTDPERELKLRVLRIYSKRLDERKRRKDFILERNLLYGDPFEQGLSPEEKEICRRYRVFMRFHTKEEHEELLKTVIEEHRIRKRIEDLQEARAAGCRASADAERYIEQKRKREAEEKARGLKDNVLPGPSGKFLQRANHLKGDLDVGGKDSSSAPGGLAIASLDDWDVTGHVGAELLSDAEKRLCSEMKVLPAHYLSMSEKLTIEVMNGHIAQKSDAHRLFNVDPNKVDRVYDMLLKKGIVQS</sequence>
<evidence type="ECO:0000256" key="5">
    <source>
        <dbReference type="ARBA" id="ARBA00023015"/>
    </source>
</evidence>
<dbReference type="FunFam" id="1.10.10.10:FF:000087">
    <property type="entry name" value="Transcriptional adapter 2"/>
    <property type="match status" value="1"/>
</dbReference>
<feature type="compositionally biased region" description="Polar residues" evidence="11">
    <location>
        <begin position="28"/>
        <end position="39"/>
    </location>
</feature>
<keyword evidence="2" id="KW-0479">Metal-binding</keyword>
<dbReference type="InterPro" id="IPR009057">
    <property type="entry name" value="Homeodomain-like_sf"/>
</dbReference>
<evidence type="ECO:0000256" key="2">
    <source>
        <dbReference type="ARBA" id="ARBA00022723"/>
    </source>
</evidence>
<feature type="compositionally biased region" description="Low complexity" evidence="11">
    <location>
        <begin position="215"/>
        <end position="236"/>
    </location>
</feature>
<dbReference type="InterPro" id="IPR036388">
    <property type="entry name" value="WH-like_DNA-bd_sf"/>
</dbReference>
<evidence type="ECO:0000259" key="14">
    <source>
        <dbReference type="PROSITE" id="PS50934"/>
    </source>
</evidence>
<comment type="subcellular location">
    <subcellularLocation>
        <location evidence="1 9">Nucleus</location>
    </subcellularLocation>
</comment>
<dbReference type="EMBL" id="JAMZMK010007571">
    <property type="protein sequence ID" value="KAI7744203.1"/>
    <property type="molecule type" value="Genomic_DNA"/>
</dbReference>
<dbReference type="PROSITE" id="PS01357">
    <property type="entry name" value="ZF_ZZ_1"/>
    <property type="match status" value="1"/>
</dbReference>
<dbReference type="InterPro" id="IPR055141">
    <property type="entry name" value="TADA2A_B-like_dom"/>
</dbReference>
<dbReference type="InterPro" id="IPR043145">
    <property type="entry name" value="Znf_ZZ_sf"/>
</dbReference>
<keyword evidence="3 10" id="KW-0863">Zinc-finger</keyword>
<dbReference type="CDD" id="cd00167">
    <property type="entry name" value="SANT"/>
    <property type="match status" value="1"/>
</dbReference>
<dbReference type="SUPFAM" id="SSF46689">
    <property type="entry name" value="Homeodomain-like"/>
    <property type="match status" value="2"/>
</dbReference>
<proteinExistence type="predicted"/>
<evidence type="ECO:0000256" key="7">
    <source>
        <dbReference type="ARBA" id="ARBA00023163"/>
    </source>
</evidence>
<evidence type="ECO:0000256" key="8">
    <source>
        <dbReference type="ARBA" id="ARBA00023242"/>
    </source>
</evidence>
<dbReference type="GO" id="GO:0003677">
    <property type="term" value="F:DNA binding"/>
    <property type="evidence" value="ECO:0007669"/>
    <property type="project" value="UniProtKB-KW"/>
</dbReference>
<dbReference type="CDD" id="cd02335">
    <property type="entry name" value="ZZ_ADA2"/>
    <property type="match status" value="1"/>
</dbReference>
<evidence type="ECO:0000256" key="4">
    <source>
        <dbReference type="ARBA" id="ARBA00022833"/>
    </source>
</evidence>
<evidence type="ECO:0000313" key="17">
    <source>
        <dbReference type="EMBL" id="KAI7744203.1"/>
    </source>
</evidence>
<reference evidence="17" key="1">
    <citation type="submission" date="2022-06" db="EMBL/GenBank/DDBJ databases">
        <title>Uncovering the hologenomic basis of an extraordinary plant invasion.</title>
        <authorList>
            <person name="Bieker V.C."/>
            <person name="Martin M.D."/>
            <person name="Gilbert T."/>
            <person name="Hodgins K."/>
            <person name="Battlay P."/>
            <person name="Petersen B."/>
            <person name="Wilson J."/>
        </authorList>
    </citation>
    <scope>NUCLEOTIDE SEQUENCE</scope>
    <source>
        <strain evidence="17">AA19_3_7</strain>
        <tissue evidence="17">Leaf</tissue>
    </source>
</reference>
<dbReference type="GO" id="GO:0006357">
    <property type="term" value="P:regulation of transcription by RNA polymerase II"/>
    <property type="evidence" value="ECO:0007669"/>
    <property type="project" value="InterPro"/>
</dbReference>
<dbReference type="PROSITE" id="PS50090">
    <property type="entry name" value="MYB_LIKE"/>
    <property type="match status" value="1"/>
</dbReference>
<dbReference type="InterPro" id="IPR041983">
    <property type="entry name" value="ADA2-like_ZZ"/>
</dbReference>
<dbReference type="FunFam" id="3.30.60.90:FF:000013">
    <property type="entry name" value="Transcriptional adapter"/>
    <property type="match status" value="1"/>
</dbReference>
<feature type="region of interest" description="Disordered" evidence="11">
    <location>
        <begin position="1"/>
        <end position="39"/>
    </location>
</feature>
<evidence type="ECO:0000256" key="3">
    <source>
        <dbReference type="ARBA" id="ARBA00022771"/>
    </source>
</evidence>
<dbReference type="PANTHER" id="PTHR12374:SF20">
    <property type="entry name" value="TRANSCRIPTIONAL ADAPTER 2-ALPHA"/>
    <property type="match status" value="1"/>
</dbReference>
<dbReference type="GO" id="GO:0006338">
    <property type="term" value="P:chromatin remodeling"/>
    <property type="evidence" value="ECO:0007669"/>
    <property type="project" value="TreeGrafter"/>
</dbReference>
<protein>
    <recommendedName>
        <fullName evidence="9">Transcriptional adapter</fullName>
    </recommendedName>
</protein>
<dbReference type="PROSITE" id="PS51293">
    <property type="entry name" value="SANT"/>
    <property type="match status" value="1"/>
</dbReference>
<organism evidence="17 18">
    <name type="scientific">Ambrosia artemisiifolia</name>
    <name type="common">Common ragweed</name>
    <dbReference type="NCBI Taxonomy" id="4212"/>
    <lineage>
        <taxon>Eukaryota</taxon>
        <taxon>Viridiplantae</taxon>
        <taxon>Streptophyta</taxon>
        <taxon>Embryophyta</taxon>
        <taxon>Tracheophyta</taxon>
        <taxon>Spermatophyta</taxon>
        <taxon>Magnoliopsida</taxon>
        <taxon>eudicotyledons</taxon>
        <taxon>Gunneridae</taxon>
        <taxon>Pentapetalae</taxon>
        <taxon>asterids</taxon>
        <taxon>campanulids</taxon>
        <taxon>Asterales</taxon>
        <taxon>Asteraceae</taxon>
        <taxon>Asteroideae</taxon>
        <taxon>Heliantheae alliance</taxon>
        <taxon>Heliantheae</taxon>
        <taxon>Ambrosia</taxon>
    </lineage>
</organism>
<dbReference type="Pfam" id="PF25299">
    <property type="entry name" value="ZZ_ADA2"/>
    <property type="match status" value="1"/>
</dbReference>
<evidence type="ECO:0000259" key="16">
    <source>
        <dbReference type="PROSITE" id="PS51294"/>
    </source>
</evidence>
<keyword evidence="7 9" id="KW-0804">Transcription</keyword>
<dbReference type="GO" id="GO:0005634">
    <property type="term" value="C:nucleus"/>
    <property type="evidence" value="ECO:0007669"/>
    <property type="project" value="UniProtKB-SubCell"/>
</dbReference>
<dbReference type="PROSITE" id="PS50934">
    <property type="entry name" value="SWIRM"/>
    <property type="match status" value="1"/>
</dbReference>
<evidence type="ECO:0000256" key="11">
    <source>
        <dbReference type="SAM" id="MobiDB-lite"/>
    </source>
</evidence>
<dbReference type="InterPro" id="IPR000433">
    <property type="entry name" value="Znf_ZZ"/>
</dbReference>
<feature type="domain" description="SANT" evidence="15">
    <location>
        <begin position="104"/>
        <end position="156"/>
    </location>
</feature>
<feature type="domain" description="HTH myb-type" evidence="16">
    <location>
        <begin position="109"/>
        <end position="156"/>
    </location>
</feature>
<dbReference type="PROSITE" id="PS50135">
    <property type="entry name" value="ZF_ZZ_2"/>
    <property type="match status" value="1"/>
</dbReference>
<evidence type="ECO:0000313" key="18">
    <source>
        <dbReference type="Proteomes" id="UP001206925"/>
    </source>
</evidence>
<dbReference type="InterPro" id="IPR007526">
    <property type="entry name" value="SWIRM"/>
</dbReference>
<evidence type="ECO:0000259" key="15">
    <source>
        <dbReference type="PROSITE" id="PS51293"/>
    </source>
</evidence>
<keyword evidence="4" id="KW-0862">Zinc</keyword>
<keyword evidence="5 9" id="KW-0805">Transcription regulation</keyword>